<evidence type="ECO:0000259" key="2">
    <source>
        <dbReference type="Pfam" id="PF00561"/>
    </source>
</evidence>
<reference evidence="4" key="2">
    <citation type="journal article" date="2024" name="Nature">
        <title>Anoxygenic phototroph of the Chloroflexota uses a type I reaction centre.</title>
        <authorList>
            <person name="Tsuji J.M."/>
            <person name="Shaw N.A."/>
            <person name="Nagashima S."/>
            <person name="Venkiteswaran J.J."/>
            <person name="Schiff S.L."/>
            <person name="Watanabe T."/>
            <person name="Fukui M."/>
            <person name="Hanada S."/>
            <person name="Tank M."/>
            <person name="Neufeld J.D."/>
        </authorList>
    </citation>
    <scope>NUCLEOTIDE SEQUENCE</scope>
    <source>
        <strain evidence="4">L227-S17</strain>
    </source>
</reference>
<dbReference type="InterPro" id="IPR050266">
    <property type="entry name" value="AB_hydrolase_sf"/>
</dbReference>
<dbReference type="AlphaFoldDB" id="A0A8T7M3S5"/>
<dbReference type="Gene3D" id="3.40.50.1820">
    <property type="entry name" value="alpha/beta hydrolase"/>
    <property type="match status" value="1"/>
</dbReference>
<gene>
    <name evidence="3" type="ORF">HXX08_12705</name>
    <name evidence="4" type="ORF">OZ401_001887</name>
</gene>
<dbReference type="PRINTS" id="PR00111">
    <property type="entry name" value="ABHYDROLASE"/>
</dbReference>
<name>A0A8T7M3S5_9CHLR</name>
<sequence length="269" mass="29981">MSQTLKETSLNQEIKELLGQIYPVEDVYCRVGALQVHYQVSGALDKPPLILIHGIGGKLNWWHENMPLFSKFYRTYALDLPGFGRSKRLPGRFTINRGADFVKSWLDLVGLKKVHLVAHSMGGQIAARLAANHPEMLDKLVLVAPNGIPLSFKAWASYVSKVPKVKVPLNQTISIAVGTMRTDMLALGQSIYAIFNDPEVEETLRKVVTPTLVVWGTADSVLPPQLGQRTLALLPNARLALIENGTHSLMFDQSYVFNREVLTFLRAEH</sequence>
<evidence type="ECO:0000256" key="1">
    <source>
        <dbReference type="ARBA" id="ARBA00022801"/>
    </source>
</evidence>
<feature type="domain" description="AB hydrolase-1" evidence="2">
    <location>
        <begin position="47"/>
        <end position="153"/>
    </location>
</feature>
<dbReference type="EMBL" id="JACATZ010000001">
    <property type="protein sequence ID" value="NWJ46732.1"/>
    <property type="molecule type" value="Genomic_DNA"/>
</dbReference>
<evidence type="ECO:0000313" key="5">
    <source>
        <dbReference type="Proteomes" id="UP000521676"/>
    </source>
</evidence>
<evidence type="ECO:0000313" key="4">
    <source>
        <dbReference type="EMBL" id="WJW66103.1"/>
    </source>
</evidence>
<reference evidence="3 5" key="1">
    <citation type="submission" date="2020-06" db="EMBL/GenBank/DDBJ databases">
        <title>Anoxygenic phototrophic Chloroflexota member uses a Type I reaction center.</title>
        <authorList>
            <person name="Tsuji J.M."/>
            <person name="Shaw N.A."/>
            <person name="Nagashima S."/>
            <person name="Venkiteswaran J."/>
            <person name="Schiff S.L."/>
            <person name="Hanada S."/>
            <person name="Tank M."/>
            <person name="Neufeld J.D."/>
        </authorList>
    </citation>
    <scope>NUCLEOTIDE SEQUENCE [LARGE SCALE GENOMIC DNA]</scope>
    <source>
        <strain evidence="3">L227-S17</strain>
    </source>
</reference>
<dbReference type="EMBL" id="CP128399">
    <property type="protein sequence ID" value="WJW66103.1"/>
    <property type="molecule type" value="Genomic_DNA"/>
</dbReference>
<evidence type="ECO:0000313" key="3">
    <source>
        <dbReference type="EMBL" id="NWJ46732.1"/>
    </source>
</evidence>
<dbReference type="PANTHER" id="PTHR43798">
    <property type="entry name" value="MONOACYLGLYCEROL LIPASE"/>
    <property type="match status" value="1"/>
</dbReference>
<protein>
    <submittedName>
        <fullName evidence="3">Alpha/beta hydrolase</fullName>
    </submittedName>
</protein>
<dbReference type="SUPFAM" id="SSF53474">
    <property type="entry name" value="alpha/beta-Hydrolases"/>
    <property type="match status" value="1"/>
</dbReference>
<accession>A0A8T7M3S5</accession>
<organism evidence="3 5">
    <name type="scientific">Candidatus Chlorohelix allophototropha</name>
    <dbReference type="NCBI Taxonomy" id="3003348"/>
    <lineage>
        <taxon>Bacteria</taxon>
        <taxon>Bacillati</taxon>
        <taxon>Chloroflexota</taxon>
        <taxon>Chloroflexia</taxon>
        <taxon>Candidatus Chloroheliales</taxon>
        <taxon>Candidatus Chloroheliaceae</taxon>
        <taxon>Candidatus Chlorohelix</taxon>
    </lineage>
</organism>
<dbReference type="Pfam" id="PF00561">
    <property type="entry name" value="Abhydrolase_1"/>
    <property type="match status" value="1"/>
</dbReference>
<keyword evidence="1 3" id="KW-0378">Hydrolase</keyword>
<dbReference type="InterPro" id="IPR029058">
    <property type="entry name" value="AB_hydrolase_fold"/>
</dbReference>
<dbReference type="InterPro" id="IPR000073">
    <property type="entry name" value="AB_hydrolase_1"/>
</dbReference>
<keyword evidence="6" id="KW-1185">Reference proteome</keyword>
<dbReference type="GO" id="GO:0016020">
    <property type="term" value="C:membrane"/>
    <property type="evidence" value="ECO:0007669"/>
    <property type="project" value="TreeGrafter"/>
</dbReference>
<dbReference type="Proteomes" id="UP000521676">
    <property type="component" value="Unassembled WGS sequence"/>
</dbReference>
<dbReference type="Proteomes" id="UP001431572">
    <property type="component" value="Chromosome 1"/>
</dbReference>
<dbReference type="PANTHER" id="PTHR43798:SF31">
    <property type="entry name" value="AB HYDROLASE SUPERFAMILY PROTEIN YCLE"/>
    <property type="match status" value="1"/>
</dbReference>
<dbReference type="RefSeq" id="WP_341467982.1">
    <property type="nucleotide sequence ID" value="NZ_CP128399.1"/>
</dbReference>
<dbReference type="GO" id="GO:0016787">
    <property type="term" value="F:hydrolase activity"/>
    <property type="evidence" value="ECO:0007669"/>
    <property type="project" value="UniProtKB-KW"/>
</dbReference>
<proteinExistence type="predicted"/>
<evidence type="ECO:0000313" key="6">
    <source>
        <dbReference type="Proteomes" id="UP001431572"/>
    </source>
</evidence>